<dbReference type="OrthoDB" id="5593210at2759"/>
<dbReference type="PROSITE" id="PS51038">
    <property type="entry name" value="BAH"/>
    <property type="match status" value="1"/>
</dbReference>
<feature type="domain" description="BAH" evidence="2">
    <location>
        <begin position="87"/>
        <end position="223"/>
    </location>
</feature>
<feature type="non-terminal residue" evidence="3">
    <location>
        <position position="295"/>
    </location>
</feature>
<feature type="region of interest" description="Disordered" evidence="1">
    <location>
        <begin position="244"/>
        <end position="295"/>
    </location>
</feature>
<evidence type="ECO:0000256" key="1">
    <source>
        <dbReference type="SAM" id="MobiDB-lite"/>
    </source>
</evidence>
<dbReference type="GO" id="GO:0003682">
    <property type="term" value="F:chromatin binding"/>
    <property type="evidence" value="ECO:0007669"/>
    <property type="project" value="InterPro"/>
</dbReference>
<feature type="compositionally biased region" description="Basic residues" evidence="1">
    <location>
        <begin position="1"/>
        <end position="11"/>
    </location>
</feature>
<name>A0A2G5BFZ3_COERN</name>
<dbReference type="Proteomes" id="UP000242474">
    <property type="component" value="Unassembled WGS sequence"/>
</dbReference>
<feature type="compositionally biased region" description="Basic and acidic residues" evidence="1">
    <location>
        <begin position="244"/>
        <end position="256"/>
    </location>
</feature>
<dbReference type="EMBL" id="KZ303492">
    <property type="protein sequence ID" value="PIA17902.1"/>
    <property type="molecule type" value="Genomic_DNA"/>
</dbReference>
<dbReference type="AlphaFoldDB" id="A0A2G5BFZ3"/>
<dbReference type="InterPro" id="IPR001025">
    <property type="entry name" value="BAH_dom"/>
</dbReference>
<accession>A0A2G5BFZ3</accession>
<sequence length="295" mass="32656">MALGSRQRKIASRLSKASRPQHVRQQQLTARDADAETTVEWGQQLDSQSNGGVSASDKVETPTVRRVTRQSGMSNKTFYRSVIVNGSEYCLGQAVQVKSPNDGDPYLAVIYKLWENEQGVRQLVARWLLRRSEMFLSPKIAATLSDEPAEVFYSNADDLITPEMIIGPLQVVSHTTFVKTQTSSLASPKSPSKKKASAATAGETVRFCRRYFNEHSAFIGELDWDIFGKNNKLLDPSVDAELFKPKDKRPMGKEAAVKAGRAKAAAKRNISSAAATPRPRNVRNTSTSKAKRQRL</sequence>
<dbReference type="InterPro" id="IPR043151">
    <property type="entry name" value="BAH_sf"/>
</dbReference>
<evidence type="ECO:0000259" key="2">
    <source>
        <dbReference type="PROSITE" id="PS51038"/>
    </source>
</evidence>
<keyword evidence="4" id="KW-1185">Reference proteome</keyword>
<reference evidence="3 4" key="1">
    <citation type="journal article" date="2015" name="Genome Biol. Evol.">
        <title>Phylogenomic analyses indicate that early fungi evolved digesting cell walls of algal ancestors of land plants.</title>
        <authorList>
            <person name="Chang Y."/>
            <person name="Wang S."/>
            <person name="Sekimoto S."/>
            <person name="Aerts A.L."/>
            <person name="Choi C."/>
            <person name="Clum A."/>
            <person name="LaButti K.M."/>
            <person name="Lindquist E.A."/>
            <person name="Yee Ngan C."/>
            <person name="Ohm R.A."/>
            <person name="Salamov A.A."/>
            <person name="Grigoriev I.V."/>
            <person name="Spatafora J.W."/>
            <person name="Berbee M.L."/>
        </authorList>
    </citation>
    <scope>NUCLEOTIDE SEQUENCE [LARGE SCALE GENOMIC DNA]</scope>
    <source>
        <strain evidence="3 4">NRRL 1564</strain>
    </source>
</reference>
<gene>
    <name evidence="3" type="ORF">COEREDRAFT_80216</name>
</gene>
<feature type="compositionally biased region" description="Polar residues" evidence="1">
    <location>
        <begin position="40"/>
        <end position="53"/>
    </location>
</feature>
<dbReference type="Gene3D" id="2.30.30.490">
    <property type="match status" value="1"/>
</dbReference>
<proteinExistence type="predicted"/>
<evidence type="ECO:0000313" key="4">
    <source>
        <dbReference type="Proteomes" id="UP000242474"/>
    </source>
</evidence>
<feature type="region of interest" description="Disordered" evidence="1">
    <location>
        <begin position="1"/>
        <end position="67"/>
    </location>
</feature>
<evidence type="ECO:0000313" key="3">
    <source>
        <dbReference type="EMBL" id="PIA17902.1"/>
    </source>
</evidence>
<organism evidence="3 4">
    <name type="scientific">Coemansia reversa (strain ATCC 12441 / NRRL 1564)</name>
    <dbReference type="NCBI Taxonomy" id="763665"/>
    <lineage>
        <taxon>Eukaryota</taxon>
        <taxon>Fungi</taxon>
        <taxon>Fungi incertae sedis</taxon>
        <taxon>Zoopagomycota</taxon>
        <taxon>Kickxellomycotina</taxon>
        <taxon>Kickxellomycetes</taxon>
        <taxon>Kickxellales</taxon>
        <taxon>Kickxellaceae</taxon>
        <taxon>Coemansia</taxon>
    </lineage>
</organism>
<protein>
    <recommendedName>
        <fullName evidence="2">BAH domain-containing protein</fullName>
    </recommendedName>
</protein>